<name>A0AA36GZ24_CYLNA</name>
<keyword evidence="2" id="KW-1185">Reference proteome</keyword>
<sequence length="79" mass="8797">MADEKVLLNDDDLDQDMGAIPKDAKTNCETVTQTFAKYGVKVDDYGGIINDNKYFIGGKEVTSTQALEHVREEINKSLK</sequence>
<evidence type="ECO:0000313" key="1">
    <source>
        <dbReference type="EMBL" id="CAJ0600698.1"/>
    </source>
</evidence>
<protein>
    <submittedName>
        <fullName evidence="1">Uncharacterized protein</fullName>
    </submittedName>
</protein>
<organism evidence="1 2">
    <name type="scientific">Cylicocyclus nassatus</name>
    <name type="common">Nematode worm</name>
    <dbReference type="NCBI Taxonomy" id="53992"/>
    <lineage>
        <taxon>Eukaryota</taxon>
        <taxon>Metazoa</taxon>
        <taxon>Ecdysozoa</taxon>
        <taxon>Nematoda</taxon>
        <taxon>Chromadorea</taxon>
        <taxon>Rhabditida</taxon>
        <taxon>Rhabditina</taxon>
        <taxon>Rhabditomorpha</taxon>
        <taxon>Strongyloidea</taxon>
        <taxon>Strongylidae</taxon>
        <taxon>Cylicocyclus</taxon>
    </lineage>
</organism>
<reference evidence="1" key="1">
    <citation type="submission" date="2023-07" db="EMBL/GenBank/DDBJ databases">
        <authorList>
            <consortium name="CYATHOMIX"/>
        </authorList>
    </citation>
    <scope>NUCLEOTIDE SEQUENCE</scope>
    <source>
        <strain evidence="1">N/A</strain>
    </source>
</reference>
<dbReference type="EMBL" id="CATQJL010000244">
    <property type="protein sequence ID" value="CAJ0600698.1"/>
    <property type="molecule type" value="Genomic_DNA"/>
</dbReference>
<accession>A0AA36GZ24</accession>
<proteinExistence type="predicted"/>
<dbReference type="Proteomes" id="UP001176961">
    <property type="component" value="Unassembled WGS sequence"/>
</dbReference>
<dbReference type="AlphaFoldDB" id="A0AA36GZ24"/>
<evidence type="ECO:0000313" key="2">
    <source>
        <dbReference type="Proteomes" id="UP001176961"/>
    </source>
</evidence>
<comment type="caution">
    <text evidence="1">The sequence shown here is derived from an EMBL/GenBank/DDBJ whole genome shotgun (WGS) entry which is preliminary data.</text>
</comment>
<gene>
    <name evidence="1" type="ORF">CYNAS_LOCUS12681</name>
</gene>